<evidence type="ECO:0000256" key="3">
    <source>
        <dbReference type="ARBA" id="ARBA00066752"/>
    </source>
</evidence>
<evidence type="ECO:0000256" key="2">
    <source>
        <dbReference type="ARBA" id="ARBA00052296"/>
    </source>
</evidence>
<sequence>MTAPLLLFGGKGGVGKTTLAAATAWRLAEEGARILLVSTDPAHSTADLLGADLADQPTRVQGSLWALEIDAAARARGYVDGILADAETSVSPEVMPALERHLALALQAPGTLEAALFDRICDLITGAGEDFDHVVFDTAPSGHTLRLLSLPDMLGSWVAGLRRQREKVTGLRSMWRNLAGREPDAEDPVLARLRDRARRYRVVRQRLQQDAAFRGVLTAERLPIEETARLLALLSELEIPVDRLYLNRLLPAGGDDPYLQARRARQTEYETEIRRRFAAWPLTRVELAAGDIHDRTSLAELAASLAP</sequence>
<dbReference type="PANTHER" id="PTHR10803">
    <property type="entry name" value="ARSENICAL PUMP-DRIVING ATPASE ARSENITE-TRANSLOCATING ATPASE"/>
    <property type="match status" value="1"/>
</dbReference>
<proteinExistence type="inferred from homology"/>
<keyword evidence="6" id="KW-1185">Reference proteome</keyword>
<comment type="catalytic activity">
    <reaction evidence="2">
        <text>arsenite(in) + ATP + H2O = arsenite(out) + ADP + phosphate + H(+)</text>
        <dbReference type="Rhea" id="RHEA:11348"/>
        <dbReference type="ChEBI" id="CHEBI:15377"/>
        <dbReference type="ChEBI" id="CHEBI:15378"/>
        <dbReference type="ChEBI" id="CHEBI:29242"/>
        <dbReference type="ChEBI" id="CHEBI:30616"/>
        <dbReference type="ChEBI" id="CHEBI:43474"/>
        <dbReference type="ChEBI" id="CHEBI:456216"/>
        <dbReference type="EC" id="7.3.2.7"/>
    </reaction>
</comment>
<gene>
    <name evidence="5" type="ORF">RM531_04495</name>
</gene>
<evidence type="ECO:0000313" key="5">
    <source>
        <dbReference type="EMBL" id="MDT0617724.1"/>
    </source>
</evidence>
<name>A0ABU3B5J5_9GAMM</name>
<feature type="domain" description="ArsA/GET3 Anion-transporting ATPase-like" evidence="4">
    <location>
        <begin position="6"/>
        <end position="305"/>
    </location>
</feature>
<dbReference type="NCBIfam" id="TIGR00345">
    <property type="entry name" value="GET3_arsA_TRC40"/>
    <property type="match status" value="1"/>
</dbReference>
<evidence type="ECO:0000256" key="1">
    <source>
        <dbReference type="ARBA" id="ARBA00011040"/>
    </source>
</evidence>
<evidence type="ECO:0000313" key="6">
    <source>
        <dbReference type="Proteomes" id="UP001259982"/>
    </source>
</evidence>
<organism evidence="5 6">
    <name type="scientific">Spectribacter acetivorans</name>
    <dbReference type="NCBI Taxonomy" id="3075603"/>
    <lineage>
        <taxon>Bacteria</taxon>
        <taxon>Pseudomonadati</taxon>
        <taxon>Pseudomonadota</taxon>
        <taxon>Gammaproteobacteria</taxon>
        <taxon>Salinisphaerales</taxon>
        <taxon>Salinisphaeraceae</taxon>
        <taxon>Spectribacter</taxon>
    </lineage>
</organism>
<accession>A0ABU3B5J5</accession>
<reference evidence="5 6" key="1">
    <citation type="submission" date="2023-09" db="EMBL/GenBank/DDBJ databases">
        <authorList>
            <person name="Rey-Velasco X."/>
        </authorList>
    </citation>
    <scope>NUCLEOTIDE SEQUENCE [LARGE SCALE GENOMIC DNA]</scope>
    <source>
        <strain evidence="5 6">P385</strain>
    </source>
</reference>
<dbReference type="Proteomes" id="UP001259982">
    <property type="component" value="Unassembled WGS sequence"/>
</dbReference>
<dbReference type="InterPro" id="IPR027417">
    <property type="entry name" value="P-loop_NTPase"/>
</dbReference>
<dbReference type="CDD" id="cd02035">
    <property type="entry name" value="ArsA"/>
    <property type="match status" value="1"/>
</dbReference>
<dbReference type="EC" id="7.3.2.7" evidence="3"/>
<dbReference type="PANTHER" id="PTHR10803:SF3">
    <property type="entry name" value="ATPASE GET3"/>
    <property type="match status" value="1"/>
</dbReference>
<dbReference type="SUPFAM" id="SSF52540">
    <property type="entry name" value="P-loop containing nucleoside triphosphate hydrolases"/>
    <property type="match status" value="1"/>
</dbReference>
<dbReference type="Pfam" id="PF02374">
    <property type="entry name" value="ArsA_ATPase"/>
    <property type="match status" value="1"/>
</dbReference>
<dbReference type="InterPro" id="IPR025723">
    <property type="entry name" value="ArsA/GET3_ATPase-like"/>
</dbReference>
<dbReference type="InterPro" id="IPR016300">
    <property type="entry name" value="ATPase_ArsA/GET3"/>
</dbReference>
<dbReference type="RefSeq" id="WP_311657607.1">
    <property type="nucleotide sequence ID" value="NZ_JAVRHY010000003.1"/>
</dbReference>
<dbReference type="Gene3D" id="3.40.50.300">
    <property type="entry name" value="P-loop containing nucleotide triphosphate hydrolases"/>
    <property type="match status" value="1"/>
</dbReference>
<protein>
    <recommendedName>
        <fullName evidence="3">arsenite-transporting ATPase</fullName>
        <ecNumber evidence="3">7.3.2.7</ecNumber>
    </recommendedName>
</protein>
<dbReference type="EMBL" id="JAVRHY010000003">
    <property type="protein sequence ID" value="MDT0617724.1"/>
    <property type="molecule type" value="Genomic_DNA"/>
</dbReference>
<evidence type="ECO:0000259" key="4">
    <source>
        <dbReference type="Pfam" id="PF02374"/>
    </source>
</evidence>
<comment type="caution">
    <text evidence="5">The sequence shown here is derived from an EMBL/GenBank/DDBJ whole genome shotgun (WGS) entry which is preliminary data.</text>
</comment>
<comment type="similarity">
    <text evidence="1">Belongs to the arsA ATPase family.</text>
</comment>